<name>A0A848CW20_ANEAE</name>
<gene>
    <name evidence="1" type="ORF">HF838_04020</name>
</gene>
<dbReference type="EMBL" id="JABAGO010000003">
    <property type="protein sequence ID" value="NME97420.1"/>
    <property type="molecule type" value="Genomic_DNA"/>
</dbReference>
<comment type="caution">
    <text evidence="1">The sequence shown here is derived from an EMBL/GenBank/DDBJ whole genome shotgun (WGS) entry which is preliminary data.</text>
</comment>
<accession>A0A848CW20</accession>
<dbReference type="InterPro" id="IPR015813">
    <property type="entry name" value="Pyrv/PenolPyrv_kinase-like_dom"/>
</dbReference>
<proteinExistence type="predicted"/>
<protein>
    <submittedName>
        <fullName evidence="1">Uncharacterized protein</fullName>
    </submittedName>
</protein>
<dbReference type="RefSeq" id="WP_021620285.1">
    <property type="nucleotide sequence ID" value="NZ_CABKST010000079.1"/>
</dbReference>
<dbReference type="GeneID" id="92838190"/>
<dbReference type="GO" id="GO:0003824">
    <property type="term" value="F:catalytic activity"/>
    <property type="evidence" value="ECO:0007669"/>
    <property type="project" value="InterPro"/>
</dbReference>
<dbReference type="InterPro" id="IPR040442">
    <property type="entry name" value="Pyrv_kinase-like_dom_sf"/>
</dbReference>
<dbReference type="Proteomes" id="UP000561326">
    <property type="component" value="Unassembled WGS sequence"/>
</dbReference>
<sequence length="59" mass="6897">MKLLDLHTFIQNENDRVLTIVQIETEQAVHNLDEIVAVENARAMGEHMLKGFERLQQEH</sequence>
<organism evidence="1 2">
    <name type="scientific">Aneurinibacillus aneurinilyticus</name>
    <name type="common">Bacillus aneurinolyticus</name>
    <dbReference type="NCBI Taxonomy" id="1391"/>
    <lineage>
        <taxon>Bacteria</taxon>
        <taxon>Bacillati</taxon>
        <taxon>Bacillota</taxon>
        <taxon>Bacilli</taxon>
        <taxon>Bacillales</taxon>
        <taxon>Paenibacillaceae</taxon>
        <taxon>Aneurinibacillus group</taxon>
        <taxon>Aneurinibacillus</taxon>
    </lineage>
</organism>
<dbReference type="Gene3D" id="3.20.20.60">
    <property type="entry name" value="Phosphoenolpyruvate-binding domains"/>
    <property type="match status" value="1"/>
</dbReference>
<dbReference type="AlphaFoldDB" id="A0A848CW20"/>
<dbReference type="OrthoDB" id="86160at2"/>
<dbReference type="SUPFAM" id="SSF51621">
    <property type="entry name" value="Phosphoenolpyruvate/pyruvate domain"/>
    <property type="match status" value="1"/>
</dbReference>
<evidence type="ECO:0000313" key="2">
    <source>
        <dbReference type="Proteomes" id="UP000561326"/>
    </source>
</evidence>
<reference evidence="1 2" key="1">
    <citation type="submission" date="2020-04" db="EMBL/GenBank/DDBJ databases">
        <authorList>
            <person name="Hitch T.C.A."/>
            <person name="Wylensek D."/>
            <person name="Clavel T."/>
        </authorList>
    </citation>
    <scope>NUCLEOTIDE SEQUENCE [LARGE SCALE GENOMIC DNA]</scope>
    <source>
        <strain evidence="1 2">WB01_D5_05</strain>
    </source>
</reference>
<evidence type="ECO:0000313" key="1">
    <source>
        <dbReference type="EMBL" id="NME97420.1"/>
    </source>
</evidence>